<dbReference type="PANTHER" id="PTHR19300">
    <property type="entry name" value="BETA-1,4-GALACTOSYLTRANSFERASE"/>
    <property type="match status" value="1"/>
</dbReference>
<protein>
    <submittedName>
        <fullName evidence="16">Uncharacterized protein LOC106181686</fullName>
    </submittedName>
</protein>
<dbReference type="SUPFAM" id="SSF53448">
    <property type="entry name" value="Nucleotide-diphospho-sugar transferases"/>
    <property type="match status" value="1"/>
</dbReference>
<keyword evidence="4" id="KW-0328">Glycosyltransferase</keyword>
<comment type="pathway">
    <text evidence="2">Protein modification; protein glycosylation.</text>
</comment>
<evidence type="ECO:0000256" key="10">
    <source>
        <dbReference type="ARBA" id="ARBA00023180"/>
    </source>
</evidence>
<evidence type="ECO:0000256" key="5">
    <source>
        <dbReference type="ARBA" id="ARBA00022679"/>
    </source>
</evidence>
<evidence type="ECO:0000256" key="3">
    <source>
        <dbReference type="ARBA" id="ARBA00005735"/>
    </source>
</evidence>
<feature type="region of interest" description="Disordered" evidence="11">
    <location>
        <begin position="256"/>
        <end position="281"/>
    </location>
</feature>
<dbReference type="InterPro" id="IPR027995">
    <property type="entry name" value="Galactosyl_T_N"/>
</dbReference>
<evidence type="ECO:0000256" key="9">
    <source>
        <dbReference type="ARBA" id="ARBA00023136"/>
    </source>
</evidence>
<dbReference type="OrthoDB" id="10016069at2759"/>
<dbReference type="GeneID" id="106181686"/>
<dbReference type="GO" id="GO:0033842">
    <property type="term" value="F:N-acetyl-beta-glucosaminyl-derivative 4-beta-N-acetylgalactosaminyltransferase activity"/>
    <property type="evidence" value="ECO:0007669"/>
    <property type="project" value="TreeGrafter"/>
</dbReference>
<dbReference type="InterPro" id="IPR027791">
    <property type="entry name" value="Galactosyl_T_C"/>
</dbReference>
<dbReference type="Pfam" id="PF13733">
    <property type="entry name" value="Glyco_transf_7N"/>
    <property type="match status" value="1"/>
</dbReference>
<keyword evidence="8 12" id="KW-1133">Transmembrane helix</keyword>
<reference evidence="16" key="1">
    <citation type="submission" date="2025-08" db="UniProtKB">
        <authorList>
            <consortium name="RefSeq"/>
        </authorList>
    </citation>
    <scope>IDENTIFICATION</scope>
    <source>
        <tissue evidence="16">Gonads</tissue>
    </source>
</reference>
<dbReference type="Gene3D" id="3.90.550.10">
    <property type="entry name" value="Spore Coat Polysaccharide Biosynthesis Protein SpsA, Chain A"/>
    <property type="match status" value="1"/>
</dbReference>
<feature type="domain" description="Galactosyltransferase N-terminal" evidence="14">
    <location>
        <begin position="307"/>
        <end position="440"/>
    </location>
</feature>
<dbReference type="InterPro" id="IPR003859">
    <property type="entry name" value="Galactosyl_T"/>
</dbReference>
<evidence type="ECO:0000256" key="12">
    <source>
        <dbReference type="SAM" id="Phobius"/>
    </source>
</evidence>
<comment type="similarity">
    <text evidence="3">Belongs to the glycosyltransferase 7 family.</text>
</comment>
<dbReference type="KEGG" id="lak:106181686"/>
<keyword evidence="6 12" id="KW-0812">Transmembrane</keyword>
<dbReference type="GO" id="GO:0006688">
    <property type="term" value="P:glycosphingolipid biosynthetic process"/>
    <property type="evidence" value="ECO:0007669"/>
    <property type="project" value="TreeGrafter"/>
</dbReference>
<evidence type="ECO:0000256" key="1">
    <source>
        <dbReference type="ARBA" id="ARBA00004606"/>
    </source>
</evidence>
<dbReference type="GO" id="GO:0008378">
    <property type="term" value="F:galactosyltransferase activity"/>
    <property type="evidence" value="ECO:0007669"/>
    <property type="project" value="TreeGrafter"/>
</dbReference>
<dbReference type="GO" id="GO:0005794">
    <property type="term" value="C:Golgi apparatus"/>
    <property type="evidence" value="ECO:0007669"/>
    <property type="project" value="TreeGrafter"/>
</dbReference>
<proteinExistence type="inferred from homology"/>
<name>A0A1S3KH95_LINAN</name>
<dbReference type="STRING" id="7574.A0A1S3KH95"/>
<keyword evidence="7" id="KW-0735">Signal-anchor</keyword>
<evidence type="ECO:0000256" key="7">
    <source>
        <dbReference type="ARBA" id="ARBA00022968"/>
    </source>
</evidence>
<evidence type="ECO:0000313" key="16">
    <source>
        <dbReference type="RefSeq" id="XP_013421591.1"/>
    </source>
</evidence>
<dbReference type="CDD" id="cd00899">
    <property type="entry name" value="b4GalT"/>
    <property type="match status" value="1"/>
</dbReference>
<dbReference type="PANTHER" id="PTHR19300:SF46">
    <property type="entry name" value="BETA-1,4-N-ACETYLGALACTOSAMINYLTRANSFERASE"/>
    <property type="match status" value="1"/>
</dbReference>
<evidence type="ECO:0000313" key="15">
    <source>
        <dbReference type="Proteomes" id="UP000085678"/>
    </source>
</evidence>
<feature type="region of interest" description="Disordered" evidence="11">
    <location>
        <begin position="43"/>
        <end position="67"/>
    </location>
</feature>
<evidence type="ECO:0000256" key="4">
    <source>
        <dbReference type="ARBA" id="ARBA00022676"/>
    </source>
</evidence>
<feature type="compositionally biased region" description="Polar residues" evidence="11">
    <location>
        <begin position="51"/>
        <end position="60"/>
    </location>
</feature>
<keyword evidence="10" id="KW-0325">Glycoprotein</keyword>
<evidence type="ECO:0000256" key="11">
    <source>
        <dbReference type="SAM" id="MobiDB-lite"/>
    </source>
</evidence>
<dbReference type="AlphaFoldDB" id="A0A1S3KH95"/>
<dbReference type="InParanoid" id="A0A1S3KH95"/>
<dbReference type="RefSeq" id="XP_013421591.1">
    <property type="nucleotide sequence ID" value="XM_013566137.2"/>
</dbReference>
<dbReference type="InterPro" id="IPR029044">
    <property type="entry name" value="Nucleotide-diphossugar_trans"/>
</dbReference>
<evidence type="ECO:0000256" key="2">
    <source>
        <dbReference type="ARBA" id="ARBA00004922"/>
    </source>
</evidence>
<evidence type="ECO:0000259" key="14">
    <source>
        <dbReference type="Pfam" id="PF13733"/>
    </source>
</evidence>
<organism evidence="15 16">
    <name type="scientific">Lingula anatina</name>
    <name type="common">Brachiopod</name>
    <name type="synonym">Lingula unguis</name>
    <dbReference type="NCBI Taxonomy" id="7574"/>
    <lineage>
        <taxon>Eukaryota</taxon>
        <taxon>Metazoa</taxon>
        <taxon>Spiralia</taxon>
        <taxon>Lophotrochozoa</taxon>
        <taxon>Brachiopoda</taxon>
        <taxon>Linguliformea</taxon>
        <taxon>Lingulata</taxon>
        <taxon>Lingulida</taxon>
        <taxon>Linguloidea</taxon>
        <taxon>Lingulidae</taxon>
        <taxon>Lingula</taxon>
    </lineage>
</organism>
<keyword evidence="15" id="KW-1185">Reference proteome</keyword>
<dbReference type="Pfam" id="PF02709">
    <property type="entry name" value="Glyco_transf_7C"/>
    <property type="match status" value="1"/>
</dbReference>
<feature type="transmembrane region" description="Helical" evidence="12">
    <location>
        <begin position="610"/>
        <end position="628"/>
    </location>
</feature>
<gene>
    <name evidence="16" type="primary">LOC106181686</name>
</gene>
<evidence type="ECO:0000256" key="6">
    <source>
        <dbReference type="ARBA" id="ARBA00022692"/>
    </source>
</evidence>
<dbReference type="GO" id="GO:0016020">
    <property type="term" value="C:membrane"/>
    <property type="evidence" value="ECO:0007669"/>
    <property type="project" value="UniProtKB-SubCell"/>
</dbReference>
<keyword evidence="9 12" id="KW-0472">Membrane</keyword>
<keyword evidence="5" id="KW-0808">Transferase</keyword>
<sequence>MLANIFRLVKSRRRLPALILAILCITLVQVLVIHSMQNYLSRKPKGIDPLSTETEGSTLHQGDGLVQNDPLQQQVDGQVSLAARYNSSGPSTSKSTKKMDINADVVDVKLDDPEHMENQHRAGVRIHEHHSDLGKDIKRDEEIKKQAVDVKDPSKLSSSSVEVYRNKDISPSLVKNTNLDTVISTVVKNMTLLHDQGDQRTNLNQQQQQKPLSVNLSTALWGTLRQLPLNRSSPVQLNKNIDINNNNNNNNNILNNNINSNTSSRNTIPPEHPGNPEQKVSVNKVTSRQEQFLKMTTSPPGGALGLCPLTPPALVGKIQIPRVKVLSIKRILANNTGLTAGGKWSPLNCTARSRVIIIIPYRDRWPHLLMWLDHYHPILRRQLVDYRVVVVEQYGNGTFNKGLIMNAAYREMRQRMDFDCVIFHDIDMLLENDNNMYLCSSQPRHLSPAVSKFDYKLPYDELVGGVLMFPLSHFEMVNGYSNNYWGWGGEDDDMTNRIFNKGLAHERPHKTIGRYTMISHQQRQYSVKFTRIEKLLNTSNGRQDQDGLNSANYTLLLMKDEPLFTYLLVRVPHWTYTKEMEEEDKVAELKKRRENRKKGPKVKTNPAHPLALIIIFYLIASGGFYLMFPEVCRRS</sequence>
<evidence type="ECO:0000259" key="13">
    <source>
        <dbReference type="Pfam" id="PF02709"/>
    </source>
</evidence>
<feature type="domain" description="Galactosyltransferase C-terminal" evidence="13">
    <location>
        <begin position="444"/>
        <end position="521"/>
    </location>
</feature>
<accession>A0A1S3KH95</accession>
<dbReference type="Proteomes" id="UP000085678">
    <property type="component" value="Unplaced"/>
</dbReference>
<dbReference type="PRINTS" id="PR02050">
    <property type="entry name" value="B14GALTRFASE"/>
</dbReference>
<comment type="subcellular location">
    <subcellularLocation>
        <location evidence="1">Membrane</location>
        <topology evidence="1">Single-pass type II membrane protein</topology>
    </subcellularLocation>
</comment>
<dbReference type="UniPathway" id="UPA00378"/>
<evidence type="ECO:0000256" key="8">
    <source>
        <dbReference type="ARBA" id="ARBA00022989"/>
    </source>
</evidence>
<dbReference type="GO" id="GO:0005975">
    <property type="term" value="P:carbohydrate metabolic process"/>
    <property type="evidence" value="ECO:0007669"/>
    <property type="project" value="InterPro"/>
</dbReference>